<evidence type="ECO:0000313" key="6">
    <source>
        <dbReference type="EMBL" id="WCG23102.1"/>
    </source>
</evidence>
<feature type="active site" description="Proton donor/acceptor" evidence="4">
    <location>
        <position position="134"/>
    </location>
</feature>
<evidence type="ECO:0000256" key="4">
    <source>
        <dbReference type="PIRSR" id="PIRSR605754-1"/>
    </source>
</evidence>
<organism evidence="6 7">
    <name type="scientific">Vagococcus lutrae</name>
    <dbReference type="NCBI Taxonomy" id="81947"/>
    <lineage>
        <taxon>Bacteria</taxon>
        <taxon>Bacillati</taxon>
        <taxon>Bacillota</taxon>
        <taxon>Bacilli</taxon>
        <taxon>Lactobacillales</taxon>
        <taxon>Enterococcaceae</taxon>
        <taxon>Vagococcus</taxon>
    </lineage>
</organism>
<dbReference type="Gene3D" id="2.40.260.10">
    <property type="entry name" value="Sortase"/>
    <property type="match status" value="1"/>
</dbReference>
<dbReference type="RefSeq" id="WP_272163510.1">
    <property type="nucleotide sequence ID" value="NZ_CP116507.1"/>
</dbReference>
<keyword evidence="5" id="KW-0812">Transmembrane</keyword>
<proteinExistence type="predicted"/>
<reference evidence="6" key="1">
    <citation type="submission" date="2023-01" db="EMBL/GenBank/DDBJ databases">
        <title>Oxazolidinone resistance genes in florfenicol resistant enterococci from beef cattle and veal calves at slaughter.</title>
        <authorList>
            <person name="Biggel M."/>
        </authorList>
    </citation>
    <scope>NUCLEOTIDE SEQUENCE</scope>
    <source>
        <strain evidence="6">K204-1</strain>
    </source>
</reference>
<dbReference type="GO" id="GO:0006508">
    <property type="term" value="P:proteolysis"/>
    <property type="evidence" value="ECO:0007669"/>
    <property type="project" value="UniProtKB-KW"/>
</dbReference>
<feature type="active site" description="Acyl-thioester intermediate" evidence="4">
    <location>
        <position position="196"/>
    </location>
</feature>
<accession>A0AAE9XF77</accession>
<dbReference type="CDD" id="cd06165">
    <property type="entry name" value="Sortase_A"/>
    <property type="match status" value="1"/>
</dbReference>
<protein>
    <submittedName>
        <fullName evidence="6">Class A sortase</fullName>
    </submittedName>
</protein>
<keyword evidence="2" id="KW-0378">Hydrolase</keyword>
<evidence type="ECO:0000256" key="3">
    <source>
        <dbReference type="ARBA" id="ARBA00022807"/>
    </source>
</evidence>
<dbReference type="EMBL" id="CP116507">
    <property type="protein sequence ID" value="WCG23102.1"/>
    <property type="molecule type" value="Genomic_DNA"/>
</dbReference>
<gene>
    <name evidence="6" type="ORF">PML95_02365</name>
</gene>
<name>A0AAE9XF77_9ENTE</name>
<dbReference type="AlphaFoldDB" id="A0AAE9XF77"/>
<dbReference type="InterPro" id="IPR042007">
    <property type="entry name" value="Sortase_A"/>
</dbReference>
<sequence length="235" mass="26738">MKNKRKQHQKKKLYRLATLLFIVSIFMMFNDHLSRKILSLNPKPSLEEIASSTKSKVEKKDFDYHQTKKANIISALKATFQDNNVPVIGAISIPDLEINLPILRGISDYAILMGAGTMKPEQKMGEGNCSLTSHHMLDESVLFGPLLHAEEGMLAYTTDLNNLYEYEITSSSYIKATDVHVIDNHHNTQELTLITCDETGEGRFMVKGVLNQITPIESTNQQLLDMFYRKQNLYQ</sequence>
<dbReference type="Proteomes" id="UP001179600">
    <property type="component" value="Chromosome"/>
</dbReference>
<keyword evidence="1" id="KW-0645">Protease</keyword>
<dbReference type="NCBIfam" id="TIGR01076">
    <property type="entry name" value="sortase_fam"/>
    <property type="match status" value="1"/>
</dbReference>
<dbReference type="InterPro" id="IPR005754">
    <property type="entry name" value="Sortase"/>
</dbReference>
<keyword evidence="3" id="KW-0788">Thiol protease</keyword>
<keyword evidence="5" id="KW-0472">Membrane</keyword>
<evidence type="ECO:0000313" key="7">
    <source>
        <dbReference type="Proteomes" id="UP001179600"/>
    </source>
</evidence>
<dbReference type="Pfam" id="PF04203">
    <property type="entry name" value="Sortase"/>
    <property type="match status" value="1"/>
</dbReference>
<evidence type="ECO:0000256" key="2">
    <source>
        <dbReference type="ARBA" id="ARBA00022801"/>
    </source>
</evidence>
<dbReference type="GO" id="GO:0008234">
    <property type="term" value="F:cysteine-type peptidase activity"/>
    <property type="evidence" value="ECO:0007669"/>
    <property type="project" value="UniProtKB-KW"/>
</dbReference>
<feature type="transmembrane region" description="Helical" evidence="5">
    <location>
        <begin position="12"/>
        <end position="29"/>
    </location>
</feature>
<evidence type="ECO:0000256" key="1">
    <source>
        <dbReference type="ARBA" id="ARBA00022670"/>
    </source>
</evidence>
<evidence type="ECO:0000256" key="5">
    <source>
        <dbReference type="SAM" id="Phobius"/>
    </source>
</evidence>
<dbReference type="SUPFAM" id="SSF63817">
    <property type="entry name" value="Sortase"/>
    <property type="match status" value="1"/>
</dbReference>
<dbReference type="InterPro" id="IPR023365">
    <property type="entry name" value="Sortase_dom-sf"/>
</dbReference>
<keyword evidence="5" id="KW-1133">Transmembrane helix</keyword>